<feature type="compositionally biased region" description="Basic and acidic residues" evidence="1">
    <location>
        <begin position="49"/>
        <end position="62"/>
    </location>
</feature>
<evidence type="ECO:0000313" key="3">
    <source>
        <dbReference type="Proteomes" id="UP000540698"/>
    </source>
</evidence>
<keyword evidence="3" id="KW-1185">Reference proteome</keyword>
<evidence type="ECO:0000313" key="2">
    <source>
        <dbReference type="EMBL" id="NKY29924.1"/>
    </source>
</evidence>
<dbReference type="Proteomes" id="UP000540698">
    <property type="component" value="Unassembled WGS sequence"/>
</dbReference>
<gene>
    <name evidence="2" type="ORF">HGB38_27490</name>
</gene>
<reference evidence="2 3" key="1">
    <citation type="submission" date="2020-04" db="EMBL/GenBank/DDBJ databases">
        <title>MicrobeNet Type strains.</title>
        <authorList>
            <person name="Nicholson A.C."/>
        </authorList>
    </citation>
    <scope>NUCLEOTIDE SEQUENCE [LARGE SCALE GENOMIC DNA]</scope>
    <source>
        <strain evidence="2 3">DSM 44956</strain>
    </source>
</reference>
<name>A0A7X6L8Q7_9NOCA</name>
<evidence type="ECO:0000256" key="1">
    <source>
        <dbReference type="SAM" id="MobiDB-lite"/>
    </source>
</evidence>
<accession>A0A7X6L8Q7</accession>
<protein>
    <submittedName>
        <fullName evidence="2">Uncharacterized protein</fullName>
    </submittedName>
</protein>
<sequence>MRRHRECRVDRCAWKWVAFYTLVRRGRIVPQQSSPREHAHRRGIAFPVDHTDHPPSRDDVPEPRTFQQVLEGLSKLADDLRAGSGDGCQR</sequence>
<dbReference type="AlphaFoldDB" id="A0A7X6L8Q7"/>
<organism evidence="2 3">
    <name type="scientific">Nocardia gamkensis</name>
    <dbReference type="NCBI Taxonomy" id="352869"/>
    <lineage>
        <taxon>Bacteria</taxon>
        <taxon>Bacillati</taxon>
        <taxon>Actinomycetota</taxon>
        <taxon>Actinomycetes</taxon>
        <taxon>Mycobacteriales</taxon>
        <taxon>Nocardiaceae</taxon>
        <taxon>Nocardia</taxon>
    </lineage>
</organism>
<dbReference type="EMBL" id="JAAXOS010000015">
    <property type="protein sequence ID" value="NKY29924.1"/>
    <property type="molecule type" value="Genomic_DNA"/>
</dbReference>
<proteinExistence type="predicted"/>
<dbReference type="RefSeq" id="WP_062976950.1">
    <property type="nucleotide sequence ID" value="NZ_LWUB01000010.1"/>
</dbReference>
<comment type="caution">
    <text evidence="2">The sequence shown here is derived from an EMBL/GenBank/DDBJ whole genome shotgun (WGS) entry which is preliminary data.</text>
</comment>
<feature type="region of interest" description="Disordered" evidence="1">
    <location>
        <begin position="30"/>
        <end position="62"/>
    </location>
</feature>